<sequence>MHQSTRSPRGDILQEGDLVLTGTPSGIGPIVEGDKVECLLSDPTSGKILASLNFGAVNRVAGYSYNP</sequence>
<dbReference type="GO" id="GO:0003824">
    <property type="term" value="F:catalytic activity"/>
    <property type="evidence" value="ECO:0007669"/>
    <property type="project" value="InterPro"/>
</dbReference>
<accession>A0A2R6NVG3</accession>
<evidence type="ECO:0000313" key="1">
    <source>
        <dbReference type="EMBL" id="PSR77574.1"/>
    </source>
</evidence>
<dbReference type="SUPFAM" id="SSF56529">
    <property type="entry name" value="FAH"/>
    <property type="match status" value="1"/>
</dbReference>
<dbReference type="InterPro" id="IPR036663">
    <property type="entry name" value="Fumarylacetoacetase_C_sf"/>
</dbReference>
<dbReference type="STRING" id="98765.A0A2R6NVG3"/>
<dbReference type="Gene3D" id="3.90.850.10">
    <property type="entry name" value="Fumarylacetoacetase-like, C-terminal domain"/>
    <property type="match status" value="1"/>
</dbReference>
<proteinExistence type="predicted"/>
<dbReference type="OrthoDB" id="74910at2759"/>
<evidence type="ECO:0000313" key="2">
    <source>
        <dbReference type="Proteomes" id="UP000186601"/>
    </source>
</evidence>
<name>A0A2R6NVG3_9APHY</name>
<comment type="caution">
    <text evidence="1">The sequence shown here is derived from an EMBL/GenBank/DDBJ whole genome shotgun (WGS) entry which is preliminary data.</text>
</comment>
<gene>
    <name evidence="1" type="ORF">PHLCEN_2v7764</name>
</gene>
<dbReference type="Proteomes" id="UP000186601">
    <property type="component" value="Unassembled WGS sequence"/>
</dbReference>
<reference evidence="1 2" key="1">
    <citation type="submission" date="2018-02" db="EMBL/GenBank/DDBJ databases">
        <title>Genome sequence of the basidiomycete white-rot fungus Phlebia centrifuga.</title>
        <authorList>
            <person name="Granchi Z."/>
            <person name="Peng M."/>
            <person name="de Vries R.P."/>
            <person name="Hilden K."/>
            <person name="Makela M.R."/>
            <person name="Grigoriev I."/>
            <person name="Riley R."/>
        </authorList>
    </citation>
    <scope>NUCLEOTIDE SEQUENCE [LARGE SCALE GENOMIC DNA]</scope>
    <source>
        <strain evidence="1 2">FBCC195</strain>
    </source>
</reference>
<organism evidence="1 2">
    <name type="scientific">Hermanssonia centrifuga</name>
    <dbReference type="NCBI Taxonomy" id="98765"/>
    <lineage>
        <taxon>Eukaryota</taxon>
        <taxon>Fungi</taxon>
        <taxon>Dikarya</taxon>
        <taxon>Basidiomycota</taxon>
        <taxon>Agaricomycotina</taxon>
        <taxon>Agaricomycetes</taxon>
        <taxon>Polyporales</taxon>
        <taxon>Meruliaceae</taxon>
        <taxon>Hermanssonia</taxon>
    </lineage>
</organism>
<protein>
    <recommendedName>
        <fullName evidence="3">Fumarylacetoacetase-like C-terminal domain-containing protein</fullName>
    </recommendedName>
</protein>
<keyword evidence="2" id="KW-1185">Reference proteome</keyword>
<evidence type="ECO:0008006" key="3">
    <source>
        <dbReference type="Google" id="ProtNLM"/>
    </source>
</evidence>
<dbReference type="AlphaFoldDB" id="A0A2R6NVG3"/>
<dbReference type="EMBL" id="MLYV02000787">
    <property type="protein sequence ID" value="PSR77574.1"/>
    <property type="molecule type" value="Genomic_DNA"/>
</dbReference>